<dbReference type="InterPro" id="IPR038508">
    <property type="entry name" value="ArfGAP_dom_sf"/>
</dbReference>
<feature type="region of interest" description="Disordered" evidence="2">
    <location>
        <begin position="63"/>
        <end position="128"/>
    </location>
</feature>
<dbReference type="Gene3D" id="1.10.220.150">
    <property type="entry name" value="Arf GTPase activating protein"/>
    <property type="match status" value="1"/>
</dbReference>
<dbReference type="SUPFAM" id="SSF57863">
    <property type="entry name" value="ArfGap/RecO-like zinc finger"/>
    <property type="match status" value="1"/>
</dbReference>
<sequence>MCLECSGRHRGLGVHISFVRSVTMDSWSADQLKKMQCGGNGKVNAFLKQYGVEKHTDIKDKYNSRAAEVGPPPSSGAASRVGSAKPSPAKRKDDDWDSWGDSSSSGAAPKAGAGGGFSSGSEYTRAQLESSAANKESFFARKMQENATRPDHLPPSQGGKYVGFGSAPVQRPKPAGGVDDLSALLSSTLTTVTKVAETAAKTATAAVKTGSATITQTLQEKQVGEALSVNAKVISEKAAHVAQTGFSALTGLYAKVASTVEQAARQQGYALDLGAQRAAAVASSSSAAAGRSGGGGGGYSAADSWGGFDEDANGHRDEEPAPAPAATSRQPSSRPGTAAGKGRGGGGGGDGGFSGFDADGRDGDDGWGWGDEGAKGGSVRGGSSGLSARGGSGRPAGGGGGTTASATHKSKSMPALHKKDEEEEEEWGKW</sequence>
<reference evidence="5" key="1">
    <citation type="journal article" date="2016" name="Nat. Commun.">
        <title>The Gonium pectorale genome demonstrates co-option of cell cycle regulation during the evolution of multicellularity.</title>
        <authorList>
            <person name="Hanschen E.R."/>
            <person name="Marriage T.N."/>
            <person name="Ferris P.J."/>
            <person name="Hamaji T."/>
            <person name="Toyoda A."/>
            <person name="Fujiyama A."/>
            <person name="Neme R."/>
            <person name="Noguchi H."/>
            <person name="Minakuchi Y."/>
            <person name="Suzuki M."/>
            <person name="Kawai-Toyooka H."/>
            <person name="Smith D.R."/>
            <person name="Sparks H."/>
            <person name="Anderson J."/>
            <person name="Bakaric R."/>
            <person name="Luria V."/>
            <person name="Karger A."/>
            <person name="Kirschner M.W."/>
            <person name="Durand P.M."/>
            <person name="Michod R.E."/>
            <person name="Nozaki H."/>
            <person name="Olson B.J."/>
        </authorList>
    </citation>
    <scope>NUCLEOTIDE SEQUENCE [LARGE SCALE GENOMIC DNA]</scope>
    <source>
        <strain evidence="5">NIES-2863</strain>
    </source>
</reference>
<evidence type="ECO:0000313" key="4">
    <source>
        <dbReference type="EMBL" id="KXZ53030.1"/>
    </source>
</evidence>
<dbReference type="GO" id="GO:0005096">
    <property type="term" value="F:GTPase activator activity"/>
    <property type="evidence" value="ECO:0007669"/>
    <property type="project" value="InterPro"/>
</dbReference>
<dbReference type="Pfam" id="PF01412">
    <property type="entry name" value="ArfGap"/>
    <property type="match status" value="1"/>
</dbReference>
<feature type="region of interest" description="Disordered" evidence="2">
    <location>
        <begin position="146"/>
        <end position="175"/>
    </location>
</feature>
<dbReference type="InterPro" id="IPR037278">
    <property type="entry name" value="ARFGAP/RecO"/>
</dbReference>
<dbReference type="EMBL" id="LSYV01000009">
    <property type="protein sequence ID" value="KXZ53030.1"/>
    <property type="molecule type" value="Genomic_DNA"/>
</dbReference>
<evidence type="ECO:0000313" key="5">
    <source>
        <dbReference type="Proteomes" id="UP000075714"/>
    </source>
</evidence>
<keyword evidence="1" id="KW-0479">Metal-binding</keyword>
<gene>
    <name evidence="4" type="ORF">GPECTOR_8g397</name>
</gene>
<dbReference type="InterPro" id="IPR044519">
    <property type="entry name" value="ARF_GAP_AGD6/7"/>
</dbReference>
<feature type="compositionally biased region" description="Acidic residues" evidence="2">
    <location>
        <begin position="421"/>
        <end position="430"/>
    </location>
</feature>
<dbReference type="SMART" id="SM00105">
    <property type="entry name" value="ArfGap"/>
    <property type="match status" value="1"/>
</dbReference>
<comment type="caution">
    <text evidence="4">The sequence shown here is derived from an EMBL/GenBank/DDBJ whole genome shotgun (WGS) entry which is preliminary data.</text>
</comment>
<dbReference type="PANTHER" id="PTHR47021">
    <property type="entry name" value="ADP-RIBOSYLATION FACTOR GTPASE-ACTIVATING PROTEIN AGD6-RELATED"/>
    <property type="match status" value="1"/>
</dbReference>
<evidence type="ECO:0000256" key="2">
    <source>
        <dbReference type="SAM" id="MobiDB-lite"/>
    </source>
</evidence>
<feature type="compositionally biased region" description="Low complexity" evidence="2">
    <location>
        <begin position="99"/>
        <end position="111"/>
    </location>
</feature>
<feature type="compositionally biased region" description="Gly residues" evidence="2">
    <location>
        <begin position="366"/>
        <end position="402"/>
    </location>
</feature>
<dbReference type="Proteomes" id="UP000075714">
    <property type="component" value="Unassembled WGS sequence"/>
</dbReference>
<keyword evidence="1" id="KW-0862">Zinc</keyword>
<organism evidence="4 5">
    <name type="scientific">Gonium pectorale</name>
    <name type="common">Green alga</name>
    <dbReference type="NCBI Taxonomy" id="33097"/>
    <lineage>
        <taxon>Eukaryota</taxon>
        <taxon>Viridiplantae</taxon>
        <taxon>Chlorophyta</taxon>
        <taxon>core chlorophytes</taxon>
        <taxon>Chlorophyceae</taxon>
        <taxon>CS clade</taxon>
        <taxon>Chlamydomonadales</taxon>
        <taxon>Volvocaceae</taxon>
        <taxon>Gonium</taxon>
    </lineage>
</organism>
<feature type="domain" description="Arf-GAP" evidence="3">
    <location>
        <begin position="1"/>
        <end position="48"/>
    </location>
</feature>
<evidence type="ECO:0000259" key="3">
    <source>
        <dbReference type="PROSITE" id="PS50115"/>
    </source>
</evidence>
<name>A0A150GUM8_GONPE</name>
<evidence type="ECO:0000256" key="1">
    <source>
        <dbReference type="PROSITE-ProRule" id="PRU00288"/>
    </source>
</evidence>
<proteinExistence type="predicted"/>
<keyword evidence="1" id="KW-0863">Zinc-finger</keyword>
<dbReference type="GO" id="GO:0016192">
    <property type="term" value="P:vesicle-mediated transport"/>
    <property type="evidence" value="ECO:0007669"/>
    <property type="project" value="InterPro"/>
</dbReference>
<keyword evidence="5" id="KW-1185">Reference proteome</keyword>
<dbReference type="PANTHER" id="PTHR47021:SF4">
    <property type="entry name" value="ADP-RIBOSYLATION FACTOR GTPASE-ACTIVATING PROTEIN AGD6-RELATED"/>
    <property type="match status" value="1"/>
</dbReference>
<protein>
    <recommendedName>
        <fullName evidence="3">Arf-GAP domain-containing protein</fullName>
    </recommendedName>
</protein>
<dbReference type="GO" id="GO:0008270">
    <property type="term" value="F:zinc ion binding"/>
    <property type="evidence" value="ECO:0007669"/>
    <property type="project" value="UniProtKB-KW"/>
</dbReference>
<feature type="compositionally biased region" description="Gly residues" evidence="2">
    <location>
        <begin position="339"/>
        <end position="354"/>
    </location>
</feature>
<dbReference type="PROSITE" id="PS50115">
    <property type="entry name" value="ARFGAP"/>
    <property type="match status" value="1"/>
</dbReference>
<dbReference type="STRING" id="33097.A0A150GUM8"/>
<dbReference type="AlphaFoldDB" id="A0A150GUM8"/>
<feature type="region of interest" description="Disordered" evidence="2">
    <location>
        <begin position="285"/>
        <end position="430"/>
    </location>
</feature>
<dbReference type="OrthoDB" id="983479at2759"/>
<accession>A0A150GUM8</accession>
<dbReference type="InterPro" id="IPR001164">
    <property type="entry name" value="ArfGAP_dom"/>
</dbReference>